<sequence>MLETRRLTDWIFHREELAARVPAGAGENWQPDAIHRSGGVTRRSRRDGLKSEGRVRKIRQPPHLDLWLP</sequence>
<dbReference type="Proteomes" id="UP001143304">
    <property type="component" value="Unassembled WGS sequence"/>
</dbReference>
<evidence type="ECO:0000313" key="3">
    <source>
        <dbReference type="Proteomes" id="UP001143304"/>
    </source>
</evidence>
<organism evidence="2 3">
    <name type="scientific">Candidatus Marimicrobium litorale</name>
    <dbReference type="NCBI Taxonomy" id="2518991"/>
    <lineage>
        <taxon>Bacteria</taxon>
        <taxon>Pseudomonadati</taxon>
        <taxon>Pseudomonadota</taxon>
        <taxon>Gammaproteobacteria</taxon>
        <taxon>Cellvibrionales</taxon>
        <taxon>Halieaceae</taxon>
        <taxon>Marimicrobium</taxon>
    </lineage>
</organism>
<keyword evidence="3" id="KW-1185">Reference proteome</keyword>
<dbReference type="EMBL" id="SHNO01000001">
    <property type="protein sequence ID" value="MCX2977842.1"/>
    <property type="molecule type" value="Genomic_DNA"/>
</dbReference>
<protein>
    <submittedName>
        <fullName evidence="2">Uncharacterized protein</fullName>
    </submittedName>
</protein>
<feature type="region of interest" description="Disordered" evidence="1">
    <location>
        <begin position="23"/>
        <end position="55"/>
    </location>
</feature>
<dbReference type="RefSeq" id="WP_279249550.1">
    <property type="nucleotide sequence ID" value="NZ_SHNO01000001.1"/>
</dbReference>
<feature type="compositionally biased region" description="Basic and acidic residues" evidence="1">
    <location>
        <begin position="46"/>
        <end position="55"/>
    </location>
</feature>
<gene>
    <name evidence="2" type="ORF">EYC82_10805</name>
</gene>
<reference evidence="2" key="1">
    <citation type="submission" date="2019-02" db="EMBL/GenBank/DDBJ databases">
        <authorList>
            <person name="Li S.-H."/>
        </authorList>
    </citation>
    <scope>NUCLEOTIDE SEQUENCE</scope>
    <source>
        <strain evidence="2">IMCC11814</strain>
    </source>
</reference>
<accession>A0ABT3T6D6</accession>
<proteinExistence type="predicted"/>
<name>A0ABT3T6D6_9GAMM</name>
<comment type="caution">
    <text evidence="2">The sequence shown here is derived from an EMBL/GenBank/DDBJ whole genome shotgun (WGS) entry which is preliminary data.</text>
</comment>
<evidence type="ECO:0000256" key="1">
    <source>
        <dbReference type="SAM" id="MobiDB-lite"/>
    </source>
</evidence>
<evidence type="ECO:0000313" key="2">
    <source>
        <dbReference type="EMBL" id="MCX2977842.1"/>
    </source>
</evidence>